<dbReference type="Pfam" id="PF25023">
    <property type="entry name" value="TEN_YD-shell"/>
    <property type="match status" value="2"/>
</dbReference>
<dbReference type="InterPro" id="IPR056823">
    <property type="entry name" value="TEN-like_YD-shell"/>
</dbReference>
<keyword evidence="4" id="KW-1185">Reference proteome</keyword>
<name>A0ABZ2D6I8_9SPHN</name>
<organism evidence="3 4">
    <name type="scientific">Pelagerythrobacter marensis</name>
    <dbReference type="NCBI Taxonomy" id="543877"/>
    <lineage>
        <taxon>Bacteria</taxon>
        <taxon>Pseudomonadati</taxon>
        <taxon>Pseudomonadota</taxon>
        <taxon>Alphaproteobacteria</taxon>
        <taxon>Sphingomonadales</taxon>
        <taxon>Erythrobacteraceae</taxon>
        <taxon>Pelagerythrobacter</taxon>
    </lineage>
</organism>
<reference evidence="3 4" key="1">
    <citation type="submission" date="2024-02" db="EMBL/GenBank/DDBJ databases">
        <title>The whole genome sequence of five bacterial samples isolated from Abu Dhabi Sabkha-shore region.</title>
        <authorList>
            <person name="Sudalaimuthuasari N."/>
            <person name="Sarfraz B."/>
            <person name="Tuyisabe J.D."/>
            <person name="Mugisha Ntwali L.D.M."/>
            <person name="Ali A.I.A.A."/>
            <person name="Almansoori S.Z.A."/>
            <person name="Alajami H.S.A."/>
            <person name="Almeqbaali A.A.S."/>
            <person name="Kundu B."/>
            <person name="Saeed E.E."/>
            <person name="Sukumarinath V."/>
            <person name="Mishra A.K."/>
            <person name="Hazzouri K.M."/>
            <person name="Almaskari R."/>
            <person name="Sharma A.K."/>
            <person name="Amiri K.M.A."/>
        </authorList>
    </citation>
    <scope>NUCLEOTIDE SEQUENCE [LARGE SCALE GENOMIC DNA]</scope>
    <source>
        <strain evidence="4">kcgeb_sd</strain>
    </source>
</reference>
<dbReference type="EMBL" id="CP144918">
    <property type="protein sequence ID" value="WWA48685.1"/>
    <property type="molecule type" value="Genomic_DNA"/>
</dbReference>
<evidence type="ECO:0000313" key="4">
    <source>
        <dbReference type="Proteomes" id="UP001335183"/>
    </source>
</evidence>
<dbReference type="Gene3D" id="2.180.10.10">
    <property type="entry name" value="RHS repeat-associated core"/>
    <property type="match status" value="1"/>
</dbReference>
<dbReference type="PANTHER" id="PTHR32305">
    <property type="match status" value="1"/>
</dbReference>
<evidence type="ECO:0000256" key="1">
    <source>
        <dbReference type="ARBA" id="ARBA00022737"/>
    </source>
</evidence>
<dbReference type="PANTHER" id="PTHR32305:SF15">
    <property type="entry name" value="PROTEIN RHSA-RELATED"/>
    <property type="match status" value="1"/>
</dbReference>
<dbReference type="NCBIfam" id="TIGR01643">
    <property type="entry name" value="YD_repeat_2x"/>
    <property type="match status" value="3"/>
</dbReference>
<feature type="domain" description="Teneurin-like YD-shell" evidence="2">
    <location>
        <begin position="10"/>
        <end position="154"/>
    </location>
</feature>
<protein>
    <submittedName>
        <fullName evidence="3">RHS repeat-associated core domain-containing protein</fullName>
    </submittedName>
</protein>
<dbReference type="Proteomes" id="UP001335183">
    <property type="component" value="Chromosome"/>
</dbReference>
<keyword evidence="1" id="KW-0677">Repeat</keyword>
<proteinExistence type="predicted"/>
<evidence type="ECO:0000313" key="3">
    <source>
        <dbReference type="EMBL" id="WWA48685.1"/>
    </source>
</evidence>
<accession>A0ABZ2D6I8</accession>
<dbReference type="InterPro" id="IPR050708">
    <property type="entry name" value="T6SS_VgrG/RHS"/>
</dbReference>
<dbReference type="InterPro" id="IPR006530">
    <property type="entry name" value="YD"/>
</dbReference>
<evidence type="ECO:0000259" key="2">
    <source>
        <dbReference type="Pfam" id="PF25023"/>
    </source>
</evidence>
<sequence>MAWREDGNGNRTNYAYDSYDRPWRTTFPDSTYEQLTYDSRGRVTQRRNRRGQLITHGYDDAGRLTSTSYSTSDPAIAYSYDGLGRETQVSRSGISTISYLYDALGRRSRATQDGRQLNYQYDLAGRRTRLTWPDGFYVTYDYSPAGQVTAIRENGTTALVSYTYDAPGRMTRIDRANSRATVVTHGPLSRPSRLNHSGLVYYDFTYNPAGQVLTRTISNDAYVLGKAYHVNTDRDYAVNNLNQYTTAGPAVFAYDNSGNLISDGANSYSYDPENRMTGVTLAGTAAAALRYDGLGRLNRTSGGGEATGYYLYDGDALVAEYNSAGTLTRRYVHGAAVGADDPLVWYEGAGTAASARRFLHADVQDSIVAVTGSTGSVLAINSYDDWGIGTLDNRDMPSPNNIGRFQYTGQVWLPQVGMYHYKARFYSPTLGRFMQTDPIGYEDGMNMYAYVGNDPVNGVDPFGMAKVCTPITGSRVRQGGACVTVDADFDGNGRDDLSRGQLNDLGDDFRSAIVANDGADISENVNSVPPILRGIGTTMAQAAFVSVVTQFFTQSSQGQQLLSRTNSIYVGARYKGSSRAPARFQPDASGSRGDMLISTSFRGSFMNGSHMARLIAHEAYHPFYSFLNPIPGVHQVIDNRARAFIKRHGLADGGCPPLKGFYFSTSC</sequence>
<dbReference type="NCBIfam" id="TIGR03696">
    <property type="entry name" value="Rhs_assc_core"/>
    <property type="match status" value="1"/>
</dbReference>
<gene>
    <name evidence="3" type="ORF">V5F89_10905</name>
</gene>
<feature type="domain" description="Teneurin-like YD-shell" evidence="2">
    <location>
        <begin position="239"/>
        <end position="456"/>
    </location>
</feature>
<dbReference type="InterPro" id="IPR022385">
    <property type="entry name" value="Rhs_assc_core"/>
</dbReference>